<name>A0A7S7NM90_PALFE</name>
<keyword evidence="1" id="KW-0812">Transmembrane</keyword>
<dbReference type="GO" id="GO:0004016">
    <property type="term" value="F:adenylate cyclase activity"/>
    <property type="evidence" value="ECO:0007669"/>
    <property type="project" value="UniProtKB-ARBA"/>
</dbReference>
<dbReference type="InterPro" id="IPR001054">
    <property type="entry name" value="A/G_cyclase"/>
</dbReference>
<dbReference type="SUPFAM" id="SSF55073">
    <property type="entry name" value="Nucleotide cyclase"/>
    <property type="match status" value="1"/>
</dbReference>
<feature type="transmembrane region" description="Helical" evidence="1">
    <location>
        <begin position="350"/>
        <end position="369"/>
    </location>
</feature>
<dbReference type="KEGG" id="pfer:IRI77_25585"/>
<sequence length="579" mass="62442">MPGGKWRLISAVLFIAMAATVFAFALGETRIIRLLHLKSGDLYFVAAQPEQPKDIVLIVVDQKSLDRFPEPLLLWHGYYEAAIEAAADAGAKVLGLDVAFPIPVNQWAAGFDERMAQAVISTSTRMPVMCGYAASTLSQQRKWPVPMNMAAAAMGQMAYVNLRADEDDFIRSIELAEAEGSRSMSLAVSERFLGRPVSYPQHNMLIHYVGPAGTFPRVSLCDFIDAARAGRKQQLRDWVSGKAVLLGPDLITDRHATPFYAFRAGTPANTAGVEIHANAVWTLLSGRHIVPLSEPVKVTLTAAVSLGAALVTLLVAGWPLFGYLVLLAALSTSIGFLLFGRGLLVAPSEILLPLLISGLLSLVYGYFFAARGRDTFRNAVRVFVGKQVAEALDASGKIALSGRREAVTILFTDIRGFTAWCDTQEPETVVARLNEYFAVMTACIVRHGGQVNKFIGDGIMAIFSDAEGAALGDHALRAVRCAVEMVGQPLEFRTGAGIHTGDAIVGNVGSGDKMDYTALGDTVNLAARLEGLNKEFQTRILMSAATWDRVKGSVEARRLGQVPVRGKSVEQSIYTVAEV</sequence>
<keyword evidence="4" id="KW-1185">Reference proteome</keyword>
<evidence type="ECO:0000256" key="1">
    <source>
        <dbReference type="SAM" id="Phobius"/>
    </source>
</evidence>
<dbReference type="InterPro" id="IPR007890">
    <property type="entry name" value="CHASE2"/>
</dbReference>
<protein>
    <submittedName>
        <fullName evidence="3">Adenylate/guanylate cyclase domain-containing protein</fullName>
    </submittedName>
</protein>
<reference evidence="3 4" key="1">
    <citation type="submission" date="2020-10" db="EMBL/GenBank/DDBJ databases">
        <title>Complete genome sequence of Paludibaculum fermentans P105T, a facultatively anaerobic acidobacterium capable of dissimilatory Fe(III) reduction.</title>
        <authorList>
            <person name="Dedysh S.N."/>
            <person name="Beletsky A.V."/>
            <person name="Kulichevskaya I.S."/>
            <person name="Mardanov A.V."/>
            <person name="Ravin N.V."/>
        </authorList>
    </citation>
    <scope>NUCLEOTIDE SEQUENCE [LARGE SCALE GENOMIC DNA]</scope>
    <source>
        <strain evidence="3 4">P105</strain>
    </source>
</reference>
<evidence type="ECO:0000313" key="3">
    <source>
        <dbReference type="EMBL" id="QOY86164.1"/>
    </source>
</evidence>
<dbReference type="EMBL" id="CP063849">
    <property type="protein sequence ID" value="QOY86164.1"/>
    <property type="molecule type" value="Genomic_DNA"/>
</dbReference>
<dbReference type="RefSeq" id="WP_194447833.1">
    <property type="nucleotide sequence ID" value="NZ_CP063849.1"/>
</dbReference>
<dbReference type="AlphaFoldDB" id="A0A7S7NM90"/>
<accession>A0A7S7NM90</accession>
<dbReference type="InterPro" id="IPR050697">
    <property type="entry name" value="Adenylyl/Guanylyl_Cyclase_3/4"/>
</dbReference>
<gene>
    <name evidence="3" type="ORF">IRI77_25585</name>
</gene>
<feature type="transmembrane region" description="Helical" evidence="1">
    <location>
        <begin position="323"/>
        <end position="344"/>
    </location>
</feature>
<dbReference type="Gene3D" id="3.30.70.1230">
    <property type="entry name" value="Nucleotide cyclase"/>
    <property type="match status" value="1"/>
</dbReference>
<feature type="transmembrane region" description="Helical" evidence="1">
    <location>
        <begin position="298"/>
        <end position="316"/>
    </location>
</feature>
<dbReference type="PANTHER" id="PTHR43081">
    <property type="entry name" value="ADENYLATE CYCLASE, TERMINAL-DIFFERENTIATION SPECIFIC-RELATED"/>
    <property type="match status" value="1"/>
</dbReference>
<dbReference type="GO" id="GO:0006171">
    <property type="term" value="P:cAMP biosynthetic process"/>
    <property type="evidence" value="ECO:0007669"/>
    <property type="project" value="TreeGrafter"/>
</dbReference>
<dbReference type="GO" id="GO:0035556">
    <property type="term" value="P:intracellular signal transduction"/>
    <property type="evidence" value="ECO:0007669"/>
    <property type="project" value="InterPro"/>
</dbReference>
<dbReference type="Proteomes" id="UP000593892">
    <property type="component" value="Chromosome"/>
</dbReference>
<evidence type="ECO:0000313" key="4">
    <source>
        <dbReference type="Proteomes" id="UP000593892"/>
    </source>
</evidence>
<proteinExistence type="predicted"/>
<feature type="domain" description="Guanylate cyclase" evidence="2">
    <location>
        <begin position="408"/>
        <end position="530"/>
    </location>
</feature>
<dbReference type="InterPro" id="IPR029787">
    <property type="entry name" value="Nucleotide_cyclase"/>
</dbReference>
<dbReference type="CDD" id="cd07302">
    <property type="entry name" value="CHD"/>
    <property type="match status" value="1"/>
</dbReference>
<dbReference type="SMART" id="SM01080">
    <property type="entry name" value="CHASE2"/>
    <property type="match status" value="1"/>
</dbReference>
<keyword evidence="1" id="KW-1133">Transmembrane helix</keyword>
<dbReference type="SMART" id="SM00044">
    <property type="entry name" value="CYCc"/>
    <property type="match status" value="1"/>
</dbReference>
<dbReference type="Pfam" id="PF05226">
    <property type="entry name" value="CHASE2"/>
    <property type="match status" value="1"/>
</dbReference>
<dbReference type="Pfam" id="PF00211">
    <property type="entry name" value="Guanylate_cyc"/>
    <property type="match status" value="1"/>
</dbReference>
<organism evidence="3 4">
    <name type="scientific">Paludibaculum fermentans</name>
    <dbReference type="NCBI Taxonomy" id="1473598"/>
    <lineage>
        <taxon>Bacteria</taxon>
        <taxon>Pseudomonadati</taxon>
        <taxon>Acidobacteriota</taxon>
        <taxon>Terriglobia</taxon>
        <taxon>Bryobacterales</taxon>
        <taxon>Bryobacteraceae</taxon>
        <taxon>Paludibaculum</taxon>
    </lineage>
</organism>
<dbReference type="PROSITE" id="PS50125">
    <property type="entry name" value="GUANYLATE_CYCLASE_2"/>
    <property type="match status" value="1"/>
</dbReference>
<evidence type="ECO:0000259" key="2">
    <source>
        <dbReference type="PROSITE" id="PS50125"/>
    </source>
</evidence>
<keyword evidence="1" id="KW-0472">Membrane</keyword>
<dbReference type="PANTHER" id="PTHR43081:SF1">
    <property type="entry name" value="ADENYLATE CYCLASE, TERMINAL-DIFFERENTIATION SPECIFIC"/>
    <property type="match status" value="1"/>
</dbReference>